<feature type="domain" description="MacB-like periplasmic core" evidence="9">
    <location>
        <begin position="724"/>
        <end position="926"/>
    </location>
</feature>
<dbReference type="EMBL" id="JACJLL010000132">
    <property type="protein sequence ID" value="MBM6820591.1"/>
    <property type="molecule type" value="Genomic_DNA"/>
</dbReference>
<evidence type="ECO:0000256" key="5">
    <source>
        <dbReference type="ARBA" id="ARBA00023136"/>
    </source>
</evidence>
<keyword evidence="11" id="KW-1185">Reference proteome</keyword>
<dbReference type="InterPro" id="IPR003838">
    <property type="entry name" value="ABC3_permease_C"/>
</dbReference>
<proteinExistence type="predicted"/>
<comment type="subcellular location">
    <subcellularLocation>
        <location evidence="1">Cell membrane</location>
        <topology evidence="1">Multi-pass membrane protein</topology>
    </subcellularLocation>
</comment>
<feature type="transmembrane region" description="Helical" evidence="7">
    <location>
        <begin position="953"/>
        <end position="973"/>
    </location>
</feature>
<feature type="transmembrane region" description="Helical" evidence="7">
    <location>
        <begin position="557"/>
        <end position="574"/>
    </location>
</feature>
<feature type="transmembrane region" description="Helical" evidence="7">
    <location>
        <begin position="723"/>
        <end position="743"/>
    </location>
</feature>
<keyword evidence="2" id="KW-1003">Cell membrane</keyword>
<keyword evidence="4 7" id="KW-1133">Transmembrane helix</keyword>
<feature type="coiled-coil region" evidence="6">
    <location>
        <begin position="378"/>
        <end position="528"/>
    </location>
</feature>
<comment type="caution">
    <text evidence="10">The sequence shown here is derived from an EMBL/GenBank/DDBJ whole genome shotgun (WGS) entry which is preliminary data.</text>
</comment>
<evidence type="ECO:0000256" key="1">
    <source>
        <dbReference type="ARBA" id="ARBA00004651"/>
    </source>
</evidence>
<dbReference type="Pfam" id="PF02687">
    <property type="entry name" value="FtsX"/>
    <property type="match status" value="2"/>
</dbReference>
<evidence type="ECO:0000256" key="3">
    <source>
        <dbReference type="ARBA" id="ARBA00022692"/>
    </source>
</evidence>
<evidence type="ECO:0000259" key="8">
    <source>
        <dbReference type="Pfam" id="PF02687"/>
    </source>
</evidence>
<gene>
    <name evidence="10" type="ORF">H6A19_14845</name>
</gene>
<feature type="transmembrane region" description="Helical" evidence="7">
    <location>
        <begin position="1007"/>
        <end position="1028"/>
    </location>
</feature>
<protein>
    <submittedName>
        <fullName evidence="10">ABC transporter permease</fullName>
    </submittedName>
</protein>
<evidence type="ECO:0000256" key="4">
    <source>
        <dbReference type="ARBA" id="ARBA00022989"/>
    </source>
</evidence>
<dbReference type="PANTHER" id="PTHR30287">
    <property type="entry name" value="MEMBRANE COMPONENT OF PREDICTED ABC SUPERFAMILY METABOLITE UPTAKE TRANSPORTER"/>
    <property type="match status" value="1"/>
</dbReference>
<dbReference type="Pfam" id="PF12704">
    <property type="entry name" value="MacB_PCD"/>
    <property type="match status" value="1"/>
</dbReference>
<accession>A0ABS2FJS9</accession>
<sequence>MVIMKNALWKDIFRDISKSKGRFISIASIIALGVMLFAGVKIAPLDMKATADKYYDDYNLMDLRVLSTLGLTDEDVKDIKNIEGVLGVEPSKTLDVISKVDSDEFVIRVHSLPNNNLSDDNEDYINRLNLIEGHLPTKEGECVIAKENFGSVNLKIGDKLNLNSGDDSDIKDSLANNEYEIVGIVETPYYLSDQIGSSNIGNGSAKTYMFINESDFKSEVYTDIYVTVKDAKALDSYDEKYFDVTDKVKESIENISNIMIDRRYDEVMNEANEELNKGKDEYESKKSEVEEQLEKAQNEIDNSRKKLAEGEDELNSKKNELENSLKIGQEEILKAEQELNEKETQLNEGIDKFYEAKESIEQEFIKAENSINDSEVYLEDLLSQKSSLEDKLKDESLSDEEISSIEVQINSLDIIIKEASDKINVAKSELQSKKDELLAKENDLNLAKAQIEEGREKINKSRADLEEAKNQGYAQIENAKAEIENGKVKLAEGEKELEENKKKAEEELSKAKEKLEEAEEKISEIEKPDLYVLDRKSHYSYVDYENSANSIDKLSNVFPVFFFVVAALVCLTTMTRMVDEQRVNIGTLKALGYDKGSIAKKFIVYALFASLIGCIVGITLGFTVLPLVIFDAYKILYILPKMSYVVHIPLAIMVFAVAIGVTTLATYAACRIELVEVPSMLMRPKAPKEGKRILLERIPFIWNRFNFIGKVTVRNIFRYKKRFLMTVIGIAGSTALLVAGFGIKDSIKTVVSKQYGNLTQYDISVNLNGTINTDEKNNLEDYLKQDSKVSDFIFVRSESGEALSNEISKDVNIIVTHENEKFDEFEHLQDRKTKETIILPKDGIAISEKLAKLLGVKVGDEIEIINNNDNKAQAKVGAIVEHYINHYIYIDANYYKEIFNKSPEENSIFVKVNNEDSINEISNSLININGVAGVVSNSSIKNNFDDTIKSLDLVVLVMIFCAGALSFIVLYNLTNVNISERIREIATIKVLGFYDKEVSAYIFRENILLTVIGAIGGLLLGTVFHKFIMVTVEMDYVMFGRTIDVKSFIMAAILTIIFSLLVNWAMYYKLKKVEMVESLKSVD</sequence>
<keyword evidence="3 7" id="KW-0812">Transmembrane</keyword>
<evidence type="ECO:0000313" key="10">
    <source>
        <dbReference type="EMBL" id="MBM6820591.1"/>
    </source>
</evidence>
<dbReference type="InterPro" id="IPR025857">
    <property type="entry name" value="MacB_PCD"/>
</dbReference>
<dbReference type="InterPro" id="IPR038766">
    <property type="entry name" value="Membrane_comp_ABC_pdt"/>
</dbReference>
<dbReference type="Proteomes" id="UP000767334">
    <property type="component" value="Unassembled WGS sequence"/>
</dbReference>
<reference evidence="10 11" key="1">
    <citation type="journal article" date="2021" name="Sci. Rep.">
        <title>The distribution of antibiotic resistance genes in chicken gut microbiota commensals.</title>
        <authorList>
            <person name="Juricova H."/>
            <person name="Matiasovicova J."/>
            <person name="Kubasova T."/>
            <person name="Cejkova D."/>
            <person name="Rychlik I."/>
        </authorList>
    </citation>
    <scope>NUCLEOTIDE SEQUENCE [LARGE SCALE GENOMIC DNA]</scope>
    <source>
        <strain evidence="10 11">An435</strain>
    </source>
</reference>
<dbReference type="PANTHER" id="PTHR30287:SF1">
    <property type="entry name" value="INNER MEMBRANE PROTEIN"/>
    <property type="match status" value="1"/>
</dbReference>
<feature type="transmembrane region" description="Helical" evidence="7">
    <location>
        <begin position="602"/>
        <end position="630"/>
    </location>
</feature>
<name>A0ABS2FJS9_9CLOT</name>
<feature type="transmembrane region" description="Helical" evidence="7">
    <location>
        <begin position="650"/>
        <end position="670"/>
    </location>
</feature>
<keyword evidence="5 7" id="KW-0472">Membrane</keyword>
<feature type="coiled-coil region" evidence="6">
    <location>
        <begin position="268"/>
        <end position="352"/>
    </location>
</feature>
<evidence type="ECO:0000256" key="6">
    <source>
        <dbReference type="SAM" id="Coils"/>
    </source>
</evidence>
<feature type="domain" description="ABC3 transporter permease C-terminal" evidence="8">
    <location>
        <begin position="556"/>
        <end position="666"/>
    </location>
</feature>
<evidence type="ECO:0000256" key="7">
    <source>
        <dbReference type="SAM" id="Phobius"/>
    </source>
</evidence>
<feature type="transmembrane region" description="Helical" evidence="7">
    <location>
        <begin position="21"/>
        <end position="40"/>
    </location>
</feature>
<feature type="domain" description="ABC3 transporter permease C-terminal" evidence="8">
    <location>
        <begin position="957"/>
        <end position="1074"/>
    </location>
</feature>
<evidence type="ECO:0000259" key="9">
    <source>
        <dbReference type="Pfam" id="PF12704"/>
    </source>
</evidence>
<keyword evidence="6" id="KW-0175">Coiled coil</keyword>
<feature type="transmembrane region" description="Helical" evidence="7">
    <location>
        <begin position="1048"/>
        <end position="1068"/>
    </location>
</feature>
<evidence type="ECO:0000313" key="11">
    <source>
        <dbReference type="Proteomes" id="UP000767334"/>
    </source>
</evidence>
<evidence type="ECO:0000256" key="2">
    <source>
        <dbReference type="ARBA" id="ARBA00022475"/>
    </source>
</evidence>
<organism evidence="10 11">
    <name type="scientific">Clostridium saudiense</name>
    <dbReference type="NCBI Taxonomy" id="1414720"/>
    <lineage>
        <taxon>Bacteria</taxon>
        <taxon>Bacillati</taxon>
        <taxon>Bacillota</taxon>
        <taxon>Clostridia</taxon>
        <taxon>Eubacteriales</taxon>
        <taxon>Clostridiaceae</taxon>
        <taxon>Clostridium</taxon>
    </lineage>
</organism>